<dbReference type="EMBL" id="JH159154">
    <property type="protein sequence ID" value="EGZ16443.1"/>
    <property type="molecule type" value="Genomic_DNA"/>
</dbReference>
<organism evidence="2 3">
    <name type="scientific">Phytophthora sojae (strain P6497)</name>
    <name type="common">Soybean stem and root rot agent</name>
    <name type="synonym">Phytophthora megasperma f. sp. glycines</name>
    <dbReference type="NCBI Taxonomy" id="1094619"/>
    <lineage>
        <taxon>Eukaryota</taxon>
        <taxon>Sar</taxon>
        <taxon>Stramenopiles</taxon>
        <taxon>Oomycota</taxon>
        <taxon>Peronosporomycetes</taxon>
        <taxon>Peronosporales</taxon>
        <taxon>Peronosporaceae</taxon>
        <taxon>Phytophthora</taxon>
    </lineage>
</organism>
<protein>
    <recommendedName>
        <fullName evidence="1">DDE-1 domain-containing protein</fullName>
    </recommendedName>
</protein>
<dbReference type="GeneID" id="20646134"/>
<evidence type="ECO:0000313" key="2">
    <source>
        <dbReference type="EMBL" id="EGZ16443.1"/>
    </source>
</evidence>
<proteinExistence type="predicted"/>
<feature type="domain" description="DDE-1" evidence="1">
    <location>
        <begin position="158"/>
        <end position="252"/>
    </location>
</feature>
<dbReference type="InParanoid" id="G4ZD35"/>
<evidence type="ECO:0000259" key="1">
    <source>
        <dbReference type="Pfam" id="PF03184"/>
    </source>
</evidence>
<sequence>MLSSHMPKSMAEKKEVIQWIEQNVGVPTPAAMYYKNERGWNVSEAQAAPALRSRLSRAGAKPRFSVIEDILFDQVLFRRSAKENINVLMRRYGLVLCRTTNLTVLTDDVLTDRAVSFLSYLTPRLDGLSDDHAILMDETVVYFEDPRRQTSTGLASMRVTAVLAATATGFKLPPLVVWKRAKQDGEIEHYGNVYVVNQPNAWVDLALLTRWLDLVFPLIFDTCTQGKALVWDNMRAHISKMVKARCIAKAVQTGRYWIYKSLKDNLSPIIEGWKRSDAVLYTRGGNLKPPSVETLYVMERSVAAAGFRQGLDIGMWRDTTFTASYFAQSGSSALTKTLTT</sequence>
<evidence type="ECO:0000313" key="3">
    <source>
        <dbReference type="Proteomes" id="UP000002640"/>
    </source>
</evidence>
<dbReference type="AlphaFoldDB" id="G4ZD35"/>
<reference evidence="2 3" key="1">
    <citation type="journal article" date="2006" name="Science">
        <title>Phytophthora genome sequences uncover evolutionary origins and mechanisms of pathogenesis.</title>
        <authorList>
            <person name="Tyler B.M."/>
            <person name="Tripathy S."/>
            <person name="Zhang X."/>
            <person name="Dehal P."/>
            <person name="Jiang R.H."/>
            <person name="Aerts A."/>
            <person name="Arredondo F.D."/>
            <person name="Baxter L."/>
            <person name="Bensasson D."/>
            <person name="Beynon J.L."/>
            <person name="Chapman J."/>
            <person name="Damasceno C.M."/>
            <person name="Dorrance A.E."/>
            <person name="Dou D."/>
            <person name="Dickerman A.W."/>
            <person name="Dubchak I.L."/>
            <person name="Garbelotto M."/>
            <person name="Gijzen M."/>
            <person name="Gordon S.G."/>
            <person name="Govers F."/>
            <person name="Grunwald N.J."/>
            <person name="Huang W."/>
            <person name="Ivors K.L."/>
            <person name="Jones R.W."/>
            <person name="Kamoun S."/>
            <person name="Krampis K."/>
            <person name="Lamour K.H."/>
            <person name="Lee M.K."/>
            <person name="McDonald W.H."/>
            <person name="Medina M."/>
            <person name="Meijer H.J."/>
            <person name="Nordberg E.K."/>
            <person name="Maclean D.J."/>
            <person name="Ospina-Giraldo M.D."/>
            <person name="Morris P.F."/>
            <person name="Phuntumart V."/>
            <person name="Putnam N.H."/>
            <person name="Rash S."/>
            <person name="Rose J.K."/>
            <person name="Sakihama Y."/>
            <person name="Salamov A.A."/>
            <person name="Savidor A."/>
            <person name="Scheuring C.F."/>
            <person name="Smith B.M."/>
            <person name="Sobral B.W."/>
            <person name="Terry A."/>
            <person name="Torto-Alalibo T.A."/>
            <person name="Win J."/>
            <person name="Xu Z."/>
            <person name="Zhang H."/>
            <person name="Grigoriev I.V."/>
            <person name="Rokhsar D.S."/>
            <person name="Boore J.L."/>
        </authorList>
    </citation>
    <scope>NUCLEOTIDE SEQUENCE [LARGE SCALE GENOMIC DNA]</scope>
    <source>
        <strain evidence="2 3">P6497</strain>
    </source>
</reference>
<name>G4ZD35_PHYSP</name>
<dbReference type="GO" id="GO:0003676">
    <property type="term" value="F:nucleic acid binding"/>
    <property type="evidence" value="ECO:0007669"/>
    <property type="project" value="InterPro"/>
</dbReference>
<gene>
    <name evidence="2" type="ORF">PHYSODRAFT_330521</name>
</gene>
<accession>G4ZD35</accession>
<dbReference type="Proteomes" id="UP000002640">
    <property type="component" value="Unassembled WGS sequence"/>
</dbReference>
<dbReference type="InterPro" id="IPR004875">
    <property type="entry name" value="DDE_SF_endonuclease_dom"/>
</dbReference>
<keyword evidence="3" id="KW-1185">Reference proteome</keyword>
<dbReference type="Pfam" id="PF03184">
    <property type="entry name" value="DDE_1"/>
    <property type="match status" value="1"/>
</dbReference>
<dbReference type="KEGG" id="psoj:PHYSODRAFT_330521"/>
<dbReference type="RefSeq" id="XP_009525501.1">
    <property type="nucleotide sequence ID" value="XM_009527206.1"/>
</dbReference>